<dbReference type="Gene3D" id="3.90.1720.30">
    <property type="entry name" value="PPPDE domains"/>
    <property type="match status" value="1"/>
</dbReference>
<keyword evidence="3" id="KW-0378">Hydrolase</keyword>
<dbReference type="PROSITE" id="PS51858">
    <property type="entry name" value="PPPDE"/>
    <property type="match status" value="1"/>
</dbReference>
<feature type="domain" description="PPPDE" evidence="4">
    <location>
        <begin position="10"/>
        <end position="149"/>
    </location>
</feature>
<proteinExistence type="inferred from homology"/>
<sequence length="157" mass="18214">MVEKKENKSEKVVLRIYDLSRGQAKIFAKSFNLDIEGIWHTSVEVFGREYYFQNGIIHSEPGKTHHGEALERIEMGITQLTSDLFVEFLNDMNHKYNEFSYNLFKNNCNHFSNDVTLFLVGKSIPDHILSLPDTFMKSPLYKMLMGGQNDEDKKDNA</sequence>
<dbReference type="VEuPathDB" id="MicrosporidiaDB:TUBRATIS_11370"/>
<comment type="similarity">
    <text evidence="1">Belongs to the DeSI family.</text>
</comment>
<comment type="caution">
    <text evidence="5">The sequence shown here is derived from an EMBL/GenBank/DDBJ whole genome shotgun (WGS) entry which is preliminary data.</text>
</comment>
<dbReference type="OrthoDB" id="21221at2759"/>
<evidence type="ECO:0000256" key="3">
    <source>
        <dbReference type="ARBA" id="ARBA00022801"/>
    </source>
</evidence>
<dbReference type="STRING" id="291195.A0A437AMH9"/>
<evidence type="ECO:0000259" key="4">
    <source>
        <dbReference type="PROSITE" id="PS51858"/>
    </source>
</evidence>
<name>A0A437AMH9_9MICR</name>
<evidence type="ECO:0000313" key="5">
    <source>
        <dbReference type="EMBL" id="RVD92360.1"/>
    </source>
</evidence>
<evidence type="ECO:0000256" key="2">
    <source>
        <dbReference type="ARBA" id="ARBA00022670"/>
    </source>
</evidence>
<organism evidence="5 6">
    <name type="scientific">Tubulinosema ratisbonensis</name>
    <dbReference type="NCBI Taxonomy" id="291195"/>
    <lineage>
        <taxon>Eukaryota</taxon>
        <taxon>Fungi</taxon>
        <taxon>Fungi incertae sedis</taxon>
        <taxon>Microsporidia</taxon>
        <taxon>Tubulinosematoidea</taxon>
        <taxon>Tubulinosematidae</taxon>
        <taxon>Tubulinosema</taxon>
    </lineage>
</organism>
<gene>
    <name evidence="5" type="ORF">TUBRATIS_11370</name>
</gene>
<dbReference type="GO" id="GO:0008233">
    <property type="term" value="F:peptidase activity"/>
    <property type="evidence" value="ECO:0007669"/>
    <property type="project" value="UniProtKB-KW"/>
</dbReference>
<dbReference type="AlphaFoldDB" id="A0A437AMH9"/>
<keyword evidence="2" id="KW-0645">Protease</keyword>
<evidence type="ECO:0000256" key="1">
    <source>
        <dbReference type="ARBA" id="ARBA00008140"/>
    </source>
</evidence>
<dbReference type="InterPro" id="IPR008580">
    <property type="entry name" value="PPPDE_dom"/>
</dbReference>
<dbReference type="Pfam" id="PF05903">
    <property type="entry name" value="Peptidase_C97"/>
    <property type="match status" value="1"/>
</dbReference>
<accession>A0A437AMH9</accession>
<dbReference type="GO" id="GO:0070646">
    <property type="term" value="P:protein modification by small protein removal"/>
    <property type="evidence" value="ECO:0007669"/>
    <property type="project" value="TreeGrafter"/>
</dbReference>
<keyword evidence="6" id="KW-1185">Reference proteome</keyword>
<dbReference type="InterPro" id="IPR042266">
    <property type="entry name" value="PPPDE_sf"/>
</dbReference>
<dbReference type="PANTHER" id="PTHR12378">
    <property type="entry name" value="DESUMOYLATING ISOPEPTIDASE"/>
    <property type="match status" value="1"/>
</dbReference>
<dbReference type="SMART" id="SM01179">
    <property type="entry name" value="DUF862"/>
    <property type="match status" value="1"/>
</dbReference>
<dbReference type="Proteomes" id="UP000282876">
    <property type="component" value="Unassembled WGS sequence"/>
</dbReference>
<dbReference type="EMBL" id="RCSS01000238">
    <property type="protein sequence ID" value="RVD92360.1"/>
    <property type="molecule type" value="Genomic_DNA"/>
</dbReference>
<reference evidence="5 6" key="1">
    <citation type="submission" date="2018-10" db="EMBL/GenBank/DDBJ databases">
        <title>Draft genome sequence of the microsporidian Tubulinosema ratisbonensis.</title>
        <authorList>
            <person name="Polonais V."/>
            <person name="Peyretaillade E."/>
            <person name="Niehus S."/>
            <person name="Wawrzyniak I."/>
            <person name="Franchet A."/>
            <person name="Gaspin C."/>
            <person name="Reichstadt M."/>
            <person name="Belser C."/>
            <person name="Labadie K."/>
            <person name="Delbac F."/>
            <person name="Ferrandon D."/>
        </authorList>
    </citation>
    <scope>NUCLEOTIDE SEQUENCE [LARGE SCALE GENOMIC DNA]</scope>
    <source>
        <strain evidence="5 6">Franzen</strain>
    </source>
</reference>
<dbReference type="PANTHER" id="PTHR12378:SF7">
    <property type="entry name" value="DESUMOYLATING ISOPEPTIDASE 1"/>
    <property type="match status" value="1"/>
</dbReference>
<dbReference type="GO" id="GO:0006508">
    <property type="term" value="P:proteolysis"/>
    <property type="evidence" value="ECO:0007669"/>
    <property type="project" value="UniProtKB-KW"/>
</dbReference>
<protein>
    <submittedName>
        <fullName evidence="5">Desumoylating isopeptidase 1-like</fullName>
    </submittedName>
</protein>
<evidence type="ECO:0000313" key="6">
    <source>
        <dbReference type="Proteomes" id="UP000282876"/>
    </source>
</evidence>